<dbReference type="InterPro" id="IPR036280">
    <property type="entry name" value="Multihaem_cyt_sf"/>
</dbReference>
<evidence type="ECO:0000259" key="2">
    <source>
        <dbReference type="Pfam" id="PF09699"/>
    </source>
</evidence>
<dbReference type="InterPro" id="IPR010177">
    <property type="entry name" value="Paired_CXXCH_1"/>
</dbReference>
<dbReference type="SUPFAM" id="SSF48695">
    <property type="entry name" value="Multiheme cytochromes"/>
    <property type="match status" value="2"/>
</dbReference>
<dbReference type="AlphaFoldDB" id="A0A254TJ91"/>
<feature type="domain" description="Doubled CXXCH motif" evidence="2">
    <location>
        <begin position="259"/>
        <end position="288"/>
    </location>
</feature>
<evidence type="ECO:0000313" key="3">
    <source>
        <dbReference type="EMBL" id="OWW22699.1"/>
    </source>
</evidence>
<gene>
    <name evidence="3" type="ORF">AYR66_27560</name>
</gene>
<keyword evidence="1" id="KW-0732">Signal</keyword>
<evidence type="ECO:0000256" key="1">
    <source>
        <dbReference type="SAM" id="SignalP"/>
    </source>
</evidence>
<dbReference type="Proteomes" id="UP000197535">
    <property type="component" value="Unassembled WGS sequence"/>
</dbReference>
<comment type="caution">
    <text evidence="3">The sequence shown here is derived from an EMBL/GenBank/DDBJ whole genome shotgun (WGS) entry which is preliminary data.</text>
</comment>
<sequence>MAQVFHRATYAAVLAVGALGLMQGADAQVVDTKHNLSATAPAAGSQGATRVNYYTGAGATTQVCVFCHTPHGAASAAAPLWQRVVKADNYYQTYGSVNASPTMEADQANVTVGSVSLACLSCHDGTQAINTMANKPGSGNNALGGDWAAGNNLTNSGLSTTSMANLGGGTVGTDGKDLQNDHPIGIKYAGGFTYSVSNGVVTNNAFADTAFRSTSSTVVNNVPVWYVEKAAGNVAGRDKNDIQLYTRSTGGGNYQPYVECASCHDPHANAELFMRVPVAGSEICLTCHIK</sequence>
<evidence type="ECO:0000313" key="4">
    <source>
        <dbReference type="Proteomes" id="UP000197535"/>
    </source>
</evidence>
<feature type="chain" id="PRO_5012942532" description="Doubled CXXCH motif domain-containing protein" evidence="1">
    <location>
        <begin position="28"/>
        <end position="290"/>
    </location>
</feature>
<dbReference type="Pfam" id="PF09699">
    <property type="entry name" value="Paired_CXXCH_1"/>
    <property type="match status" value="1"/>
</dbReference>
<proteinExistence type="predicted"/>
<dbReference type="EMBL" id="LSTO01000001">
    <property type="protein sequence ID" value="OWW22699.1"/>
    <property type="molecule type" value="Genomic_DNA"/>
</dbReference>
<organism evidence="3 4">
    <name type="scientific">Noviherbaspirillum denitrificans</name>
    <dbReference type="NCBI Taxonomy" id="1968433"/>
    <lineage>
        <taxon>Bacteria</taxon>
        <taxon>Pseudomonadati</taxon>
        <taxon>Pseudomonadota</taxon>
        <taxon>Betaproteobacteria</taxon>
        <taxon>Burkholderiales</taxon>
        <taxon>Oxalobacteraceae</taxon>
        <taxon>Noviherbaspirillum</taxon>
    </lineage>
</organism>
<reference evidence="3 4" key="1">
    <citation type="submission" date="2016-02" db="EMBL/GenBank/DDBJ databases">
        <authorList>
            <person name="Wen L."/>
            <person name="He K."/>
            <person name="Yang H."/>
        </authorList>
    </citation>
    <scope>NUCLEOTIDE SEQUENCE [LARGE SCALE GENOMIC DNA]</scope>
    <source>
        <strain evidence="3 4">TSA40</strain>
    </source>
</reference>
<feature type="signal peptide" evidence="1">
    <location>
        <begin position="1"/>
        <end position="27"/>
    </location>
</feature>
<accession>A0A254TJ91</accession>
<protein>
    <recommendedName>
        <fullName evidence="2">Doubled CXXCH motif domain-containing protein</fullName>
    </recommendedName>
</protein>
<keyword evidence="4" id="KW-1185">Reference proteome</keyword>
<name>A0A254TJ91_9BURK</name>